<dbReference type="AlphaFoldDB" id="A0AAE1CXJ3"/>
<sequence length="79" mass="8515">MFLENVQIPRLIFSGSVSLDPPACANDVRQPKRSDLTLYQIQKQSVGDSTRPVAVPNADTSPRSPGEILVHAVIAVTNS</sequence>
<protein>
    <submittedName>
        <fullName evidence="1">Uncharacterized protein</fullName>
    </submittedName>
</protein>
<dbReference type="EMBL" id="JAWDGP010006383">
    <property type="protein sequence ID" value="KAK3741995.1"/>
    <property type="molecule type" value="Genomic_DNA"/>
</dbReference>
<gene>
    <name evidence="1" type="ORF">RRG08_024741</name>
</gene>
<evidence type="ECO:0000313" key="1">
    <source>
        <dbReference type="EMBL" id="KAK3741995.1"/>
    </source>
</evidence>
<comment type="caution">
    <text evidence="1">The sequence shown here is derived from an EMBL/GenBank/DDBJ whole genome shotgun (WGS) entry which is preliminary data.</text>
</comment>
<accession>A0AAE1CXJ3</accession>
<dbReference type="Proteomes" id="UP001283361">
    <property type="component" value="Unassembled WGS sequence"/>
</dbReference>
<keyword evidence="2" id="KW-1185">Reference proteome</keyword>
<evidence type="ECO:0000313" key="2">
    <source>
        <dbReference type="Proteomes" id="UP001283361"/>
    </source>
</evidence>
<proteinExistence type="predicted"/>
<organism evidence="1 2">
    <name type="scientific">Elysia crispata</name>
    <name type="common">lettuce slug</name>
    <dbReference type="NCBI Taxonomy" id="231223"/>
    <lineage>
        <taxon>Eukaryota</taxon>
        <taxon>Metazoa</taxon>
        <taxon>Spiralia</taxon>
        <taxon>Lophotrochozoa</taxon>
        <taxon>Mollusca</taxon>
        <taxon>Gastropoda</taxon>
        <taxon>Heterobranchia</taxon>
        <taxon>Euthyneura</taxon>
        <taxon>Panpulmonata</taxon>
        <taxon>Sacoglossa</taxon>
        <taxon>Placobranchoidea</taxon>
        <taxon>Plakobranchidae</taxon>
        <taxon>Elysia</taxon>
    </lineage>
</organism>
<name>A0AAE1CXJ3_9GAST</name>
<reference evidence="1" key="1">
    <citation type="journal article" date="2023" name="G3 (Bethesda)">
        <title>A reference genome for the long-term kleptoplast-retaining sea slug Elysia crispata morphotype clarki.</title>
        <authorList>
            <person name="Eastman K.E."/>
            <person name="Pendleton A.L."/>
            <person name="Shaikh M.A."/>
            <person name="Suttiyut T."/>
            <person name="Ogas R."/>
            <person name="Tomko P."/>
            <person name="Gavelis G."/>
            <person name="Widhalm J.R."/>
            <person name="Wisecaver J.H."/>
        </authorList>
    </citation>
    <scope>NUCLEOTIDE SEQUENCE</scope>
    <source>
        <strain evidence="1">ECLA1</strain>
    </source>
</reference>